<evidence type="ECO:0008006" key="4">
    <source>
        <dbReference type="Google" id="ProtNLM"/>
    </source>
</evidence>
<reference evidence="2 3" key="1">
    <citation type="submission" date="2015-01" db="EMBL/GenBank/DDBJ databases">
        <title>Vibrio sp. C1 JCM 19231 whole genome shotgun sequence.</title>
        <authorList>
            <person name="Sawabe T."/>
            <person name="Meirelles P."/>
            <person name="Feng G."/>
            <person name="Sayaka M."/>
            <person name="Hattori M."/>
            <person name="Ohkuma M."/>
        </authorList>
    </citation>
    <scope>NUCLEOTIDE SEQUENCE [LARGE SCALE GENOMIC DNA]</scope>
    <source>
        <strain evidence="3">JCM 19231</strain>
    </source>
</reference>
<keyword evidence="3" id="KW-1185">Reference proteome</keyword>
<dbReference type="Proteomes" id="UP000031671">
    <property type="component" value="Unassembled WGS sequence"/>
</dbReference>
<dbReference type="InterPro" id="IPR005624">
    <property type="entry name" value="PduO/GlcC-like"/>
</dbReference>
<proteinExistence type="predicted"/>
<dbReference type="Gene3D" id="3.30.450.150">
    <property type="entry name" value="Haem-degrading domain"/>
    <property type="match status" value="1"/>
</dbReference>
<name>A0A0B8P1A3_9VIBR</name>
<comment type="caution">
    <text evidence="2">The sequence shown here is derived from an EMBL/GenBank/DDBJ whole genome shotgun (WGS) entry which is preliminary data.</text>
</comment>
<dbReference type="AlphaFoldDB" id="A0A0B8P1A3"/>
<reference evidence="2 3" key="2">
    <citation type="submission" date="2015-01" db="EMBL/GenBank/DDBJ databases">
        <authorList>
            <consortium name="NBRP consortium"/>
            <person name="Sawabe T."/>
            <person name="Meirelles P."/>
            <person name="Feng G."/>
            <person name="Sayaka M."/>
            <person name="Hattori M."/>
            <person name="Ohkuma M."/>
        </authorList>
    </citation>
    <scope>NUCLEOTIDE SEQUENCE [LARGE SCALE GENOMIC DNA]</scope>
    <source>
        <strain evidence="3">JCM 19231</strain>
    </source>
</reference>
<dbReference type="Pfam" id="PF03928">
    <property type="entry name" value="HbpS-like"/>
    <property type="match status" value="1"/>
</dbReference>
<gene>
    <name evidence="2" type="ORF">JCM19231_1243</name>
</gene>
<evidence type="ECO:0000313" key="3">
    <source>
        <dbReference type="Proteomes" id="UP000031671"/>
    </source>
</evidence>
<dbReference type="InterPro" id="IPR038084">
    <property type="entry name" value="PduO/GlcC-like_sf"/>
</dbReference>
<organism evidence="2 3">
    <name type="scientific">Vibrio ishigakensis</name>
    <dbReference type="NCBI Taxonomy" id="1481914"/>
    <lineage>
        <taxon>Bacteria</taxon>
        <taxon>Pseudomonadati</taxon>
        <taxon>Pseudomonadota</taxon>
        <taxon>Gammaproteobacteria</taxon>
        <taxon>Vibrionales</taxon>
        <taxon>Vibrionaceae</taxon>
        <taxon>Vibrio</taxon>
    </lineage>
</organism>
<feature type="region of interest" description="Disordered" evidence="1">
    <location>
        <begin position="58"/>
        <end position="80"/>
    </location>
</feature>
<sequence length="80" mass="8481">MLDLKLTQGLISTALELAESKKAAIAVAVTDTHGELLGFVRMDGVSVQAGLLAQNKAYTSARDRQPSGNLGKWAARRANN</sequence>
<protein>
    <recommendedName>
        <fullName evidence="4">Heme-binding protein</fullName>
    </recommendedName>
</protein>
<dbReference type="EMBL" id="BBRZ01000036">
    <property type="protein sequence ID" value="GAM56749.1"/>
    <property type="molecule type" value="Genomic_DNA"/>
</dbReference>
<evidence type="ECO:0000313" key="2">
    <source>
        <dbReference type="EMBL" id="GAM56749.1"/>
    </source>
</evidence>
<dbReference type="SUPFAM" id="SSF143744">
    <property type="entry name" value="GlcG-like"/>
    <property type="match status" value="1"/>
</dbReference>
<accession>A0A0B8P1A3</accession>
<evidence type="ECO:0000256" key="1">
    <source>
        <dbReference type="SAM" id="MobiDB-lite"/>
    </source>
</evidence>